<dbReference type="PATRIC" id="fig|1217698.3.peg.2670"/>
<dbReference type="GeneID" id="80103159"/>
<protein>
    <submittedName>
        <fullName evidence="2">Polyketide cyclase</fullName>
    </submittedName>
</protein>
<keyword evidence="3" id="KW-1185">Reference proteome</keyword>
<dbReference type="EMBL" id="BMDA01000001">
    <property type="protein sequence ID" value="GGH27623.1"/>
    <property type="molecule type" value="Genomic_DNA"/>
</dbReference>
<evidence type="ECO:0000313" key="4">
    <source>
        <dbReference type="Proteomes" id="UP000652691"/>
    </source>
</evidence>
<dbReference type="AlphaFoldDB" id="N9RE10"/>
<sequence>MIKYIVMKQQFNASLDLVFPIFCKHRTFNIILWPLHSVLFKSAQDPQNSDGIGSIRKMGIGPFKFIQEEITKMIPNQMIEYQMLRNCMFSFHLGRLEFEEKEGITYVSYTIWLQSKIPLLATLVLAQLKWSATRGLKKVAAQIEQYKPQ</sequence>
<dbReference type="HOGENOM" id="CLU_122733_2_0_6"/>
<dbReference type="Proteomes" id="UP000013200">
    <property type="component" value="Unassembled WGS sequence"/>
</dbReference>
<organism evidence="1 3">
    <name type="scientific">Acinetobacter courvalinii</name>
    <dbReference type="NCBI Taxonomy" id="280147"/>
    <lineage>
        <taxon>Bacteria</taxon>
        <taxon>Pseudomonadati</taxon>
        <taxon>Pseudomonadota</taxon>
        <taxon>Gammaproteobacteria</taxon>
        <taxon>Moraxellales</taxon>
        <taxon>Moraxellaceae</taxon>
        <taxon>Acinetobacter</taxon>
    </lineage>
</organism>
<reference evidence="2 4" key="2">
    <citation type="journal article" date="2014" name="Int. J. Syst. Evol. Microbiol.">
        <title>Complete genome sequence of Corynebacterium casei LMG S-19264T (=DSM 44701T), isolated from a smear-ripened cheese.</title>
        <authorList>
            <consortium name="US DOE Joint Genome Institute (JGI-PGF)"/>
            <person name="Walter F."/>
            <person name="Albersmeier A."/>
            <person name="Kalinowski J."/>
            <person name="Ruckert C."/>
        </authorList>
    </citation>
    <scope>NUCLEOTIDE SEQUENCE [LARGE SCALE GENOMIC DNA]</scope>
    <source>
        <strain evidence="2 4">CCM 8635</strain>
    </source>
</reference>
<reference evidence="1 3" key="1">
    <citation type="submission" date="2013-02" db="EMBL/GenBank/DDBJ databases">
        <title>The Genome Sequence of Acinetobacter sp. NIPH 3623.</title>
        <authorList>
            <consortium name="The Broad Institute Genome Sequencing Platform"/>
            <consortium name="The Broad Institute Genome Sequencing Center for Infectious Disease"/>
            <person name="Cerqueira G."/>
            <person name="Feldgarden M."/>
            <person name="Courvalin P."/>
            <person name="Perichon B."/>
            <person name="Grillot-Courvalin C."/>
            <person name="Clermont D."/>
            <person name="Rocha E."/>
            <person name="Yoon E.-J."/>
            <person name="Nemec A."/>
            <person name="Walker B."/>
            <person name="Young S.K."/>
            <person name="Zeng Q."/>
            <person name="Gargeya S."/>
            <person name="Fitzgerald M."/>
            <person name="Haas B."/>
            <person name="Abouelleil A."/>
            <person name="Alvarado L."/>
            <person name="Arachchi H.M."/>
            <person name="Berlin A.M."/>
            <person name="Chapman S.B."/>
            <person name="Dewar J."/>
            <person name="Goldberg J."/>
            <person name="Griggs A."/>
            <person name="Gujja S."/>
            <person name="Hansen M."/>
            <person name="Howarth C."/>
            <person name="Imamovic A."/>
            <person name="Larimer J."/>
            <person name="McCowan C."/>
            <person name="Murphy C."/>
            <person name="Neiman D."/>
            <person name="Pearson M."/>
            <person name="Priest M."/>
            <person name="Roberts A."/>
            <person name="Saif S."/>
            <person name="Shea T."/>
            <person name="Sisk P."/>
            <person name="Sykes S."/>
            <person name="Wortman J."/>
            <person name="Nusbaum C."/>
            <person name="Birren B."/>
        </authorList>
    </citation>
    <scope>NUCLEOTIDE SEQUENCE [LARGE SCALE GENOMIC DNA]</scope>
    <source>
        <strain evidence="1 3">NIPH 3623</strain>
    </source>
</reference>
<dbReference type="Gene3D" id="3.30.530.20">
    <property type="match status" value="1"/>
</dbReference>
<dbReference type="SUPFAM" id="SSF55961">
    <property type="entry name" value="Bet v1-like"/>
    <property type="match status" value="1"/>
</dbReference>
<reference evidence="2" key="3">
    <citation type="submission" date="2024-03" db="EMBL/GenBank/DDBJ databases">
        <authorList>
            <person name="Sun Q."/>
            <person name="Sedlacek I."/>
        </authorList>
    </citation>
    <scope>NUCLEOTIDE SEQUENCE</scope>
    <source>
        <strain evidence="2">CCM 8635</strain>
    </source>
</reference>
<dbReference type="InterPro" id="IPR023393">
    <property type="entry name" value="START-like_dom_sf"/>
</dbReference>
<proteinExistence type="predicted"/>
<dbReference type="RefSeq" id="WP_005286983.1">
    <property type="nucleotide sequence ID" value="NZ_BMDA01000001.1"/>
</dbReference>
<name>N9RE10_9GAMM</name>
<dbReference type="STRING" id="1217698.F888_02729"/>
<gene>
    <name evidence="1" type="ORF">F888_02729</name>
    <name evidence="2" type="ORF">GCM10007354_05850</name>
</gene>
<evidence type="ECO:0000313" key="1">
    <source>
        <dbReference type="EMBL" id="ENX37392.1"/>
    </source>
</evidence>
<evidence type="ECO:0000313" key="2">
    <source>
        <dbReference type="EMBL" id="GGH27623.1"/>
    </source>
</evidence>
<evidence type="ECO:0000313" key="3">
    <source>
        <dbReference type="Proteomes" id="UP000013200"/>
    </source>
</evidence>
<accession>N9RE10</accession>
<dbReference type="EMBL" id="APSA01000007">
    <property type="protein sequence ID" value="ENX37392.1"/>
    <property type="molecule type" value="Genomic_DNA"/>
</dbReference>
<comment type="caution">
    <text evidence="1">The sequence shown here is derived from an EMBL/GenBank/DDBJ whole genome shotgun (WGS) entry which is preliminary data.</text>
</comment>
<dbReference type="Proteomes" id="UP000652691">
    <property type="component" value="Unassembled WGS sequence"/>
</dbReference>